<evidence type="ECO:0000313" key="2">
    <source>
        <dbReference type="EMBL" id="CAE0812143.1"/>
    </source>
</evidence>
<accession>A0A7S4D0E2</accession>
<name>A0A7S4D0E2_9EUGL</name>
<evidence type="ECO:0000256" key="1">
    <source>
        <dbReference type="SAM" id="SignalP"/>
    </source>
</evidence>
<feature type="chain" id="PRO_5030655133" description="Secreted protein" evidence="1">
    <location>
        <begin position="25"/>
        <end position="151"/>
    </location>
</feature>
<dbReference type="AlphaFoldDB" id="A0A7S4D0E2"/>
<gene>
    <name evidence="2" type="ORF">EGYM00163_LOCUS23293</name>
</gene>
<keyword evidence="1" id="KW-0732">Signal</keyword>
<feature type="signal peptide" evidence="1">
    <location>
        <begin position="1"/>
        <end position="24"/>
    </location>
</feature>
<organism evidence="2">
    <name type="scientific">Eutreptiella gymnastica</name>
    <dbReference type="NCBI Taxonomy" id="73025"/>
    <lineage>
        <taxon>Eukaryota</taxon>
        <taxon>Discoba</taxon>
        <taxon>Euglenozoa</taxon>
        <taxon>Euglenida</taxon>
        <taxon>Spirocuta</taxon>
        <taxon>Euglenophyceae</taxon>
        <taxon>Eutreptiales</taxon>
        <taxon>Eutreptiaceae</taxon>
        <taxon>Eutreptiella</taxon>
    </lineage>
</organism>
<protein>
    <recommendedName>
        <fullName evidence="3">Secreted protein</fullName>
    </recommendedName>
</protein>
<reference evidence="2" key="1">
    <citation type="submission" date="2021-01" db="EMBL/GenBank/DDBJ databases">
        <authorList>
            <person name="Corre E."/>
            <person name="Pelletier E."/>
            <person name="Niang G."/>
            <person name="Scheremetjew M."/>
            <person name="Finn R."/>
            <person name="Kale V."/>
            <person name="Holt S."/>
            <person name="Cochrane G."/>
            <person name="Meng A."/>
            <person name="Brown T."/>
            <person name="Cohen L."/>
        </authorList>
    </citation>
    <scope>NUCLEOTIDE SEQUENCE</scope>
    <source>
        <strain evidence="2">CCMP1594</strain>
    </source>
</reference>
<evidence type="ECO:0008006" key="3">
    <source>
        <dbReference type="Google" id="ProtNLM"/>
    </source>
</evidence>
<dbReference type="EMBL" id="HBJA01066061">
    <property type="protein sequence ID" value="CAE0812143.1"/>
    <property type="molecule type" value="Transcribed_RNA"/>
</dbReference>
<proteinExistence type="predicted"/>
<sequence>MNMCAIFAPAATLLLMLPADTCHRETVFIAGKQPLRCLCSRYLIFQHDKLSVFFTSFKPLRNHHNEGRGAGKTGQILRILTRPIAMSQATIPTVGCSLPELGYIVLVCMNLIARFTVVALPSLKFHAQRRMVSAQIVVVVLLQSGGLKNRT</sequence>